<feature type="compositionally biased region" description="Polar residues" evidence="1">
    <location>
        <begin position="226"/>
        <end position="247"/>
    </location>
</feature>
<dbReference type="AlphaFoldDB" id="A0A8H7NHP1"/>
<accession>A0A8H7NHP1</accession>
<feature type="domain" description="Heterokaryon incompatibility" evidence="2">
    <location>
        <begin position="360"/>
        <end position="514"/>
    </location>
</feature>
<dbReference type="Pfam" id="PF06985">
    <property type="entry name" value="HET"/>
    <property type="match status" value="1"/>
</dbReference>
<dbReference type="EMBL" id="JADCTT010000003">
    <property type="protein sequence ID" value="KAF9756113.1"/>
    <property type="molecule type" value="Genomic_DNA"/>
</dbReference>
<evidence type="ECO:0000313" key="4">
    <source>
        <dbReference type="Proteomes" id="UP000616885"/>
    </source>
</evidence>
<evidence type="ECO:0000256" key="1">
    <source>
        <dbReference type="SAM" id="MobiDB-lite"/>
    </source>
</evidence>
<dbReference type="PANTHER" id="PTHR33112">
    <property type="entry name" value="DOMAIN PROTEIN, PUTATIVE-RELATED"/>
    <property type="match status" value="1"/>
</dbReference>
<reference evidence="3" key="1">
    <citation type="submission" date="2020-10" db="EMBL/GenBank/DDBJ databases">
        <title>High-Quality Genome Resource of Clonostachys rosea strain S41 by Oxford Nanopore Long-Read Sequencing.</title>
        <authorList>
            <person name="Wang H."/>
        </authorList>
    </citation>
    <scope>NUCLEOTIDE SEQUENCE</scope>
    <source>
        <strain evidence="3">S41</strain>
    </source>
</reference>
<dbReference type="Proteomes" id="UP000616885">
    <property type="component" value="Unassembled WGS sequence"/>
</dbReference>
<dbReference type="InterPro" id="IPR027417">
    <property type="entry name" value="P-loop_NTPase"/>
</dbReference>
<sequence>MIQGIQGMQSSTDYNTAGRDTSVNAVLSGFGEQDVQLSIADTEESMPNSGPAASVQLGPLISFLAAGRQLAERFTLNHKQSVAFSLLCQQLDLIRGGKSIYSQPAPQLYQFISGKGGTGKSQVIEALIELFAGKGVLYRLLVTATSGTTAARINGITIHSACNFSKDISRAGTDKDKGVSGTHVHHQDGERLRLSAGNGCHFCYFVWDLLTDTERERMRRHAERPVTSNSVPPDQVQSNPSTSYTISSTDSGYHLKYEFLRKRYEDDRYSINKNITILPEQLVADLVPEPEAPLALHASSTVAFVSRWLECCESHNTCPQRRESESFVPTRLIDVGSPGSMDISLHITDGSLDPNGDTRYMTLSHCWGSLKIKTLQTRSLEAMKQGIELSALPKTFQDAIQITRALGVRYIWIDSLCIIQDEPKDPNVISDWFKESARMGDIYANSYLNIAATAAKDGSEGLFFPRNVITAHPFLVQATWTGLEPGTYCLVDDSMWSREVDEAPLNQRAWVFQERFLSTRNLSFGAKRLFWECGGMRACETFPGGLPGPIKSVEFKVSNTNELNKLFPVEKKKKKKADKDAVDPAALKAWLLMVTGAHVNIPQEGGFAGEQQGVPNAYRQWTTVITHYSKGQLTKESDRLIALYGVAQWMREKLIDDEYVAGLWKKHLLNQLLWMTYPNLKKQRPADYRAPSWSWASVIGKVSFRDILEAEDRDKIAQILEVVVTTVDGKEGQVSGGFIRIMSQVLEGTWTRWGSAAPNISRSAKASVSQATLWDDEWTANPTANFTFDTEEKKSGITGFPDVEPDDFEAGETTCVIIQQRTKSTVGAASSSWSCIVEGLVLKRDGPETFKRIGCFTAHGDGAEYILAKCGERELKIV</sequence>
<gene>
    <name evidence="3" type="ORF">IM811_011554</name>
</gene>
<dbReference type="InterPro" id="IPR010730">
    <property type="entry name" value="HET"/>
</dbReference>
<proteinExistence type="predicted"/>
<evidence type="ECO:0000313" key="3">
    <source>
        <dbReference type="EMBL" id="KAF9756113.1"/>
    </source>
</evidence>
<dbReference type="PANTHER" id="PTHR33112:SF10">
    <property type="entry name" value="TOL"/>
    <property type="match status" value="1"/>
</dbReference>
<evidence type="ECO:0000259" key="2">
    <source>
        <dbReference type="Pfam" id="PF06985"/>
    </source>
</evidence>
<organism evidence="3 4">
    <name type="scientific">Bionectria ochroleuca</name>
    <name type="common">Gliocladium roseum</name>
    <dbReference type="NCBI Taxonomy" id="29856"/>
    <lineage>
        <taxon>Eukaryota</taxon>
        <taxon>Fungi</taxon>
        <taxon>Dikarya</taxon>
        <taxon>Ascomycota</taxon>
        <taxon>Pezizomycotina</taxon>
        <taxon>Sordariomycetes</taxon>
        <taxon>Hypocreomycetidae</taxon>
        <taxon>Hypocreales</taxon>
        <taxon>Bionectriaceae</taxon>
        <taxon>Clonostachys</taxon>
    </lineage>
</organism>
<comment type="caution">
    <text evidence="3">The sequence shown here is derived from an EMBL/GenBank/DDBJ whole genome shotgun (WGS) entry which is preliminary data.</text>
</comment>
<name>A0A8H7NHP1_BIOOC</name>
<feature type="region of interest" description="Disordered" evidence="1">
    <location>
        <begin position="218"/>
        <end position="247"/>
    </location>
</feature>
<dbReference type="Gene3D" id="3.40.50.300">
    <property type="entry name" value="P-loop containing nucleotide triphosphate hydrolases"/>
    <property type="match status" value="1"/>
</dbReference>
<protein>
    <recommendedName>
        <fullName evidence="2">Heterokaryon incompatibility domain-containing protein</fullName>
    </recommendedName>
</protein>